<dbReference type="Proteomes" id="UP000325517">
    <property type="component" value="Chromosome"/>
</dbReference>
<evidence type="ECO:0000313" key="3">
    <source>
        <dbReference type="EMBL" id="QFG01026.1"/>
    </source>
</evidence>
<accession>A0A5J6SSP3</accession>
<evidence type="ECO:0000313" key="4">
    <source>
        <dbReference type="Proteomes" id="UP000325517"/>
    </source>
</evidence>
<keyword evidence="2" id="KW-1133">Transmembrane helix</keyword>
<feature type="region of interest" description="Disordered" evidence="1">
    <location>
        <begin position="61"/>
        <end position="87"/>
    </location>
</feature>
<organism evidence="3 4">
    <name type="scientific">Psychrobacillus glaciei</name>
    <dbReference type="NCBI Taxonomy" id="2283160"/>
    <lineage>
        <taxon>Bacteria</taxon>
        <taxon>Bacillati</taxon>
        <taxon>Bacillota</taxon>
        <taxon>Bacilli</taxon>
        <taxon>Bacillales</taxon>
        <taxon>Bacillaceae</taxon>
        <taxon>Psychrobacillus</taxon>
    </lineage>
</organism>
<sequence length="87" mass="10179">MQFRPLSASLLMDTIYFFLLPLALLIKNGEYWIVISSKYIVFLNCTVDCSGRWQRLRSSEIDETSQTTRMRHPRGTRPPETEIRGIL</sequence>
<feature type="transmembrane region" description="Helical" evidence="2">
    <location>
        <begin position="6"/>
        <end position="26"/>
    </location>
</feature>
<dbReference type="AlphaFoldDB" id="A0A5J6SSP3"/>
<keyword evidence="2" id="KW-0472">Membrane</keyword>
<protein>
    <submittedName>
        <fullName evidence="3">Uncharacterized protein</fullName>
    </submittedName>
</protein>
<keyword evidence="2" id="KW-0812">Transmembrane</keyword>
<dbReference type="KEGG" id="psyo:PB01_20760"/>
<evidence type="ECO:0000256" key="1">
    <source>
        <dbReference type="SAM" id="MobiDB-lite"/>
    </source>
</evidence>
<name>A0A5J6SSP3_9BACI</name>
<feature type="compositionally biased region" description="Basic and acidic residues" evidence="1">
    <location>
        <begin position="77"/>
        <end position="87"/>
    </location>
</feature>
<reference evidence="3 4" key="1">
    <citation type="submission" date="2018-07" db="EMBL/GenBank/DDBJ databases">
        <title>Complete genome sequence of Psychrobacillus sp. PB01, isolated from iceberg, and comparative genome analysis of Psychrobacillus strains.</title>
        <authorList>
            <person name="Lee P.C."/>
        </authorList>
    </citation>
    <scope>NUCLEOTIDE SEQUENCE [LARGE SCALE GENOMIC DNA]</scope>
    <source>
        <strain evidence="3 4">PB01</strain>
    </source>
</reference>
<keyword evidence="4" id="KW-1185">Reference proteome</keyword>
<gene>
    <name evidence="3" type="ORF">PB01_20760</name>
</gene>
<dbReference type="EMBL" id="CP031223">
    <property type="protein sequence ID" value="QFG01026.1"/>
    <property type="molecule type" value="Genomic_DNA"/>
</dbReference>
<proteinExistence type="predicted"/>
<evidence type="ECO:0000256" key="2">
    <source>
        <dbReference type="SAM" id="Phobius"/>
    </source>
</evidence>